<dbReference type="Pfam" id="PF00011">
    <property type="entry name" value="HSP20"/>
    <property type="match status" value="1"/>
</dbReference>
<dbReference type="STRING" id="36849.OXPF_30330"/>
<sequence length="155" mass="17558">MSRHNRHKHTAASKHNKTSPGDILDGFGLLLNAISNISYPASPRLYFDAWMVEQDCDYTVFVKLSGFERDDVRIEYKGNILTVSAYKKTQNIFSNNYAQSLSYMSNIYNRSFMIDKISVDKIISSYNNGLLVLKLPKVTKIDTGTDGNGISRHKP</sequence>
<keyword evidence="5" id="KW-1185">Reference proteome</keyword>
<proteinExistence type="inferred from homology"/>
<dbReference type="SUPFAM" id="SSF49764">
    <property type="entry name" value="HSP20-like chaperones"/>
    <property type="match status" value="1"/>
</dbReference>
<dbReference type="AlphaFoldDB" id="A0A0N8NT18"/>
<dbReference type="Gene3D" id="2.60.40.790">
    <property type="match status" value="1"/>
</dbReference>
<comment type="similarity">
    <text evidence="1 2">Belongs to the small heat shock protein (HSP20) family.</text>
</comment>
<dbReference type="Proteomes" id="UP000050326">
    <property type="component" value="Unassembled WGS sequence"/>
</dbReference>
<dbReference type="EMBL" id="LKET01000039">
    <property type="protein sequence ID" value="KPU43592.1"/>
    <property type="molecule type" value="Genomic_DNA"/>
</dbReference>
<evidence type="ECO:0000313" key="4">
    <source>
        <dbReference type="EMBL" id="KPU43592.1"/>
    </source>
</evidence>
<feature type="domain" description="SHSP" evidence="3">
    <location>
        <begin position="36"/>
        <end position="153"/>
    </location>
</feature>
<dbReference type="RefSeq" id="WP_054876025.1">
    <property type="nucleotide sequence ID" value="NZ_LKET01000039.1"/>
</dbReference>
<accession>A0A0N8NT18</accession>
<evidence type="ECO:0000256" key="2">
    <source>
        <dbReference type="RuleBase" id="RU003616"/>
    </source>
</evidence>
<dbReference type="InterPro" id="IPR008978">
    <property type="entry name" value="HSP20-like_chaperone"/>
</dbReference>
<evidence type="ECO:0000256" key="1">
    <source>
        <dbReference type="PROSITE-ProRule" id="PRU00285"/>
    </source>
</evidence>
<dbReference type="OrthoDB" id="9811615at2"/>
<dbReference type="PROSITE" id="PS01031">
    <property type="entry name" value="SHSP"/>
    <property type="match status" value="1"/>
</dbReference>
<evidence type="ECO:0000259" key="3">
    <source>
        <dbReference type="PROSITE" id="PS01031"/>
    </source>
</evidence>
<organism evidence="4 5">
    <name type="scientific">Oxobacter pfennigii</name>
    <dbReference type="NCBI Taxonomy" id="36849"/>
    <lineage>
        <taxon>Bacteria</taxon>
        <taxon>Bacillati</taxon>
        <taxon>Bacillota</taxon>
        <taxon>Clostridia</taxon>
        <taxon>Eubacteriales</taxon>
        <taxon>Clostridiaceae</taxon>
        <taxon>Oxobacter</taxon>
    </lineage>
</organism>
<dbReference type="InterPro" id="IPR002068">
    <property type="entry name" value="A-crystallin/Hsp20_dom"/>
</dbReference>
<keyword evidence="4" id="KW-0346">Stress response</keyword>
<gene>
    <name evidence="4" type="ORF">OXPF_30330</name>
</gene>
<name>A0A0N8NT18_9CLOT</name>
<comment type="caution">
    <text evidence="4">The sequence shown here is derived from an EMBL/GenBank/DDBJ whole genome shotgun (WGS) entry which is preliminary data.</text>
</comment>
<dbReference type="CDD" id="cd06464">
    <property type="entry name" value="ACD_sHsps-like"/>
    <property type="match status" value="1"/>
</dbReference>
<reference evidence="4 5" key="1">
    <citation type="submission" date="2015-09" db="EMBL/GenBank/DDBJ databases">
        <title>Genome sequence of Oxobacter pfennigii DSM 3222.</title>
        <authorList>
            <person name="Poehlein A."/>
            <person name="Bengelsdorf F.R."/>
            <person name="Schiel-Bengelsdorf B."/>
            <person name="Duerre P."/>
            <person name="Daniel R."/>
        </authorList>
    </citation>
    <scope>NUCLEOTIDE SEQUENCE [LARGE SCALE GENOMIC DNA]</scope>
    <source>
        <strain evidence="4 5">DSM 3222</strain>
    </source>
</reference>
<protein>
    <submittedName>
        <fullName evidence="4">18 kDa heat shock protein</fullName>
    </submittedName>
</protein>
<evidence type="ECO:0000313" key="5">
    <source>
        <dbReference type="Proteomes" id="UP000050326"/>
    </source>
</evidence>